<sequence length="259" mass="28864">MFVEFDLQRAVDYEGAMRASPYARAAELEAACWALAERRRPPVRRIVELGAGSGFATPALLEQLAPGGELIACDPSPHMLAHLQPLAGMRKLVATPSRIDLPDDSVDLVFSMASFHHVQNKKVALDEIRRVLKPNAELLIVDVDFGTPAQRFFDHVVQHHCRTGHEVEFLDRAFMQLLCDRAGMIHRWSRRRATDWQFSDAGAALSYIMRLLGLEIALAELAPLVEHWLSPVRHADGRVTVPWSLGFHLLAKPAARAAS</sequence>
<dbReference type="SUPFAM" id="SSF53335">
    <property type="entry name" value="S-adenosyl-L-methionine-dependent methyltransferases"/>
    <property type="match status" value="1"/>
</dbReference>
<feature type="domain" description="Methyltransferase type 11" evidence="1">
    <location>
        <begin position="48"/>
        <end position="140"/>
    </location>
</feature>
<reference evidence="2 3" key="2">
    <citation type="journal article" date="2016" name="Appl. Microbiol. Biotechnol.">
        <title>Mutations improving production and secretion of extracellular lipase by Burkholderia glumae PG1.</title>
        <authorList>
            <person name="Knapp A."/>
            <person name="Voget S."/>
            <person name="Gao R."/>
            <person name="Zaburannyi N."/>
            <person name="Krysciak D."/>
            <person name="Breuer M."/>
            <person name="Hauer B."/>
            <person name="Streit W.R."/>
            <person name="Muller R."/>
            <person name="Daniel R."/>
            <person name="Jaeger K.E."/>
        </authorList>
    </citation>
    <scope>NUCLEOTIDE SEQUENCE [LARGE SCALE GENOMIC DNA]</scope>
    <source>
        <strain evidence="2 3">PG1</strain>
    </source>
</reference>
<dbReference type="RefSeq" id="WP_042627114.1">
    <property type="nucleotide sequence ID" value="NZ_BSTO01000041.1"/>
</dbReference>
<dbReference type="HOGENOM" id="CLU_094871_0_0_4"/>
<organism evidence="2 3">
    <name type="scientific">Burkholderia plantarii</name>
    <dbReference type="NCBI Taxonomy" id="41899"/>
    <lineage>
        <taxon>Bacteria</taxon>
        <taxon>Pseudomonadati</taxon>
        <taxon>Pseudomonadota</taxon>
        <taxon>Betaproteobacteria</taxon>
        <taxon>Burkholderiales</taxon>
        <taxon>Burkholderiaceae</taxon>
        <taxon>Burkholderia</taxon>
    </lineage>
</organism>
<dbReference type="PANTHER" id="PTHR42912">
    <property type="entry name" value="METHYLTRANSFERASE"/>
    <property type="match status" value="1"/>
</dbReference>
<keyword evidence="2" id="KW-0489">Methyltransferase</keyword>
<dbReference type="KEGG" id="bgp:BGL_2c03860"/>
<dbReference type="AlphaFoldDB" id="A0A0B6RT21"/>
<dbReference type="CDD" id="cd02440">
    <property type="entry name" value="AdoMet_MTases"/>
    <property type="match status" value="1"/>
</dbReference>
<evidence type="ECO:0000313" key="2">
    <source>
        <dbReference type="EMBL" id="AJK48477.1"/>
    </source>
</evidence>
<dbReference type="Gene3D" id="3.40.50.150">
    <property type="entry name" value="Vaccinia Virus protein VP39"/>
    <property type="match status" value="1"/>
</dbReference>
<dbReference type="InterPro" id="IPR013216">
    <property type="entry name" value="Methyltransf_11"/>
</dbReference>
<evidence type="ECO:0000313" key="3">
    <source>
        <dbReference type="Proteomes" id="UP000031838"/>
    </source>
</evidence>
<dbReference type="Proteomes" id="UP000031838">
    <property type="component" value="Chromosome 2"/>
</dbReference>
<keyword evidence="2" id="KW-0808">Transferase</keyword>
<gene>
    <name evidence="2" type="ORF">BGL_2c03860</name>
</gene>
<keyword evidence="3" id="KW-1185">Reference proteome</keyword>
<dbReference type="InterPro" id="IPR050508">
    <property type="entry name" value="Methyltransf_Superfamily"/>
</dbReference>
<dbReference type="OrthoDB" id="9797252at2"/>
<dbReference type="InterPro" id="IPR029063">
    <property type="entry name" value="SAM-dependent_MTases_sf"/>
</dbReference>
<proteinExistence type="predicted"/>
<evidence type="ECO:0000259" key="1">
    <source>
        <dbReference type="Pfam" id="PF08241"/>
    </source>
</evidence>
<dbReference type="Pfam" id="PF08241">
    <property type="entry name" value="Methyltransf_11"/>
    <property type="match status" value="1"/>
</dbReference>
<dbReference type="GO" id="GO:0008757">
    <property type="term" value="F:S-adenosylmethionine-dependent methyltransferase activity"/>
    <property type="evidence" value="ECO:0007669"/>
    <property type="project" value="InterPro"/>
</dbReference>
<protein>
    <submittedName>
        <fullName evidence="2">Putative SAM-dependent methyltransferase</fullName>
    </submittedName>
</protein>
<dbReference type="GO" id="GO:0032259">
    <property type="term" value="P:methylation"/>
    <property type="evidence" value="ECO:0007669"/>
    <property type="project" value="UniProtKB-KW"/>
</dbReference>
<reference evidence="3" key="1">
    <citation type="submission" date="2011-03" db="EMBL/GenBank/DDBJ databases">
        <authorList>
            <person name="Voget S."/>
            <person name="Streit W.R."/>
            <person name="Jaeger K.E."/>
            <person name="Daniel R."/>
        </authorList>
    </citation>
    <scope>NUCLEOTIDE SEQUENCE [LARGE SCALE GENOMIC DNA]</scope>
    <source>
        <strain evidence="3">PG1</strain>
    </source>
</reference>
<accession>A0A0B6RT21</accession>
<dbReference type="KEGG" id="bpla:bpln_2g04320"/>
<dbReference type="EMBL" id="CP002581">
    <property type="protein sequence ID" value="AJK48477.1"/>
    <property type="molecule type" value="Genomic_DNA"/>
</dbReference>
<name>A0A0B6RT21_BURPL</name>